<comment type="caution">
    <text evidence="1">The sequence shown here is derived from an EMBL/GenBank/DDBJ whole genome shotgun (WGS) entry which is preliminary data.</text>
</comment>
<reference evidence="1 2" key="1">
    <citation type="submission" date="2019-04" db="EMBL/GenBank/DDBJ databases">
        <title>Bacillus sediminilitoris sp. nov., isolated from a tidal flat sediment on the East China Sea.</title>
        <authorList>
            <person name="Wei Y."/>
            <person name="Mao H."/>
            <person name="Fang J."/>
        </authorList>
    </citation>
    <scope>NUCLEOTIDE SEQUENCE [LARGE SCALE GENOMIC DNA]</scope>
    <source>
        <strain evidence="1 2">DSL-17</strain>
    </source>
</reference>
<dbReference type="AlphaFoldDB" id="A0A4S4BXF7"/>
<sequence>MNMEAQLKAMNSFINSPVGRQMKLMAEQNLKSQKSLMAQKVQELSKLKEMGNPTITLASNAGEKRFVKVDGIVSYYTVSQNGKVSDIKPVTAKTYEGLDDLSKANFNSTFKAEAMALEYGSFDQKPSMDYYNKVVVANGMDSHLFELELNRPKVEHDMDFHKVPEVYNAYDSYEDYTKGITKEMKAYQQATSIEGRQERKAKIEELETEIKSLEREVGMSSSYVQFEGGNGE</sequence>
<name>A0A4S4BXF7_9BACI</name>
<evidence type="ECO:0000313" key="1">
    <source>
        <dbReference type="EMBL" id="THF79376.1"/>
    </source>
</evidence>
<accession>A0A4S4BXF7</accession>
<gene>
    <name evidence="1" type="ORF">E6W99_13635</name>
</gene>
<keyword evidence="2" id="KW-1185">Reference proteome</keyword>
<organism evidence="1 2">
    <name type="scientific">Metabacillus sediminilitoris</name>
    <dbReference type="NCBI Taxonomy" id="2567941"/>
    <lineage>
        <taxon>Bacteria</taxon>
        <taxon>Bacillati</taxon>
        <taxon>Bacillota</taxon>
        <taxon>Bacilli</taxon>
        <taxon>Bacillales</taxon>
        <taxon>Bacillaceae</taxon>
        <taxon>Metabacillus</taxon>
    </lineage>
</organism>
<evidence type="ECO:0000313" key="2">
    <source>
        <dbReference type="Proteomes" id="UP000310334"/>
    </source>
</evidence>
<dbReference type="RefSeq" id="WP_136354745.1">
    <property type="nucleotide sequence ID" value="NZ_CP046266.1"/>
</dbReference>
<proteinExistence type="predicted"/>
<dbReference type="EMBL" id="SSNT01000009">
    <property type="protein sequence ID" value="THF79376.1"/>
    <property type="molecule type" value="Genomic_DNA"/>
</dbReference>
<dbReference type="Proteomes" id="UP000310334">
    <property type="component" value="Unassembled WGS sequence"/>
</dbReference>
<protein>
    <submittedName>
        <fullName evidence="1">Uncharacterized protein</fullName>
    </submittedName>
</protein>
<dbReference type="OrthoDB" id="2932319at2"/>